<evidence type="ECO:0000313" key="1">
    <source>
        <dbReference type="EMBL" id="ACR34043.1"/>
    </source>
</evidence>
<proteinExistence type="evidence at transcript level"/>
<dbReference type="EMBL" id="BT083690">
    <property type="protein sequence ID" value="ACR34043.1"/>
    <property type="molecule type" value="mRNA"/>
</dbReference>
<accession>C4IYP3</accession>
<dbReference type="AlphaFoldDB" id="C4IYP3"/>
<organism evidence="1">
    <name type="scientific">Zea mays</name>
    <name type="common">Maize</name>
    <dbReference type="NCBI Taxonomy" id="4577"/>
    <lineage>
        <taxon>Eukaryota</taxon>
        <taxon>Viridiplantae</taxon>
        <taxon>Streptophyta</taxon>
        <taxon>Embryophyta</taxon>
        <taxon>Tracheophyta</taxon>
        <taxon>Spermatophyta</taxon>
        <taxon>Magnoliopsida</taxon>
        <taxon>Liliopsida</taxon>
        <taxon>Poales</taxon>
        <taxon>Poaceae</taxon>
        <taxon>PACMAD clade</taxon>
        <taxon>Panicoideae</taxon>
        <taxon>Andropogonodae</taxon>
        <taxon>Andropogoneae</taxon>
        <taxon>Tripsacinae</taxon>
        <taxon>Zea</taxon>
    </lineage>
</organism>
<name>C4IYP3_MAIZE</name>
<sequence>MLPVQASKTHLPICCETPPQARVPEAQWMWQPRKIIHFGEN</sequence>
<protein>
    <submittedName>
        <fullName evidence="1">Uncharacterized protein</fullName>
    </submittedName>
</protein>
<reference evidence="1" key="2">
    <citation type="submission" date="2012-06" db="EMBL/GenBank/DDBJ databases">
        <authorList>
            <person name="Yu Y."/>
            <person name="Currie J."/>
            <person name="Lomeli R."/>
            <person name="Angelova A."/>
            <person name="Collura K."/>
            <person name="Wissotski M."/>
            <person name="Campos D."/>
            <person name="Kudrna D."/>
            <person name="Golser W."/>
            <person name="Ashely E."/>
            <person name="Descour A."/>
            <person name="Fernandes J."/>
            <person name="Soderlund C."/>
            <person name="Walbot V."/>
        </authorList>
    </citation>
    <scope>NUCLEOTIDE SEQUENCE</scope>
    <source>
        <strain evidence="1">B73</strain>
    </source>
</reference>
<reference evidence="1" key="1">
    <citation type="journal article" date="2009" name="PLoS Genet.">
        <title>Sequencing, mapping, and analysis of 27,455 maize full-length cDNAs.</title>
        <authorList>
            <person name="Soderlund C."/>
            <person name="Descour A."/>
            <person name="Kudrna D."/>
            <person name="Bomhoff M."/>
            <person name="Boyd L."/>
            <person name="Currie J."/>
            <person name="Angelova A."/>
            <person name="Collura K."/>
            <person name="Wissotski M."/>
            <person name="Ashley E."/>
            <person name="Morrow D."/>
            <person name="Fernandes J."/>
            <person name="Walbot V."/>
            <person name="Yu Y."/>
        </authorList>
    </citation>
    <scope>NUCLEOTIDE SEQUENCE</scope>
    <source>
        <strain evidence="1">B73</strain>
    </source>
</reference>